<organism evidence="3 4">
    <name type="scientific">Alteriqipengyuania abyssalis</name>
    <dbReference type="NCBI Taxonomy" id="2860200"/>
    <lineage>
        <taxon>Bacteria</taxon>
        <taxon>Pseudomonadati</taxon>
        <taxon>Pseudomonadota</taxon>
        <taxon>Alphaproteobacteria</taxon>
        <taxon>Sphingomonadales</taxon>
        <taxon>Erythrobacteraceae</taxon>
        <taxon>Alteriqipengyuania</taxon>
    </lineage>
</organism>
<proteinExistence type="predicted"/>
<feature type="compositionally biased region" description="Pro residues" evidence="1">
    <location>
        <begin position="60"/>
        <end position="71"/>
    </location>
</feature>
<evidence type="ECO:0000256" key="1">
    <source>
        <dbReference type="SAM" id="MobiDB-lite"/>
    </source>
</evidence>
<evidence type="ECO:0000313" key="3">
    <source>
        <dbReference type="EMBL" id="MBY8337295.1"/>
    </source>
</evidence>
<reference evidence="3 4" key="1">
    <citation type="submission" date="2021-07" db="EMBL/GenBank/DDBJ databases">
        <title>Alteriqipengyuania abyssalis NZ-12B nov, sp.nov isolated from deep sea sponge in pacific ocean.</title>
        <authorList>
            <person name="Tareen S."/>
            <person name="Wink J."/>
        </authorList>
    </citation>
    <scope>NUCLEOTIDE SEQUENCE [LARGE SCALE GENOMIC DNA]</scope>
    <source>
        <strain evidence="3 4">NZ-12B</strain>
    </source>
</reference>
<keyword evidence="2" id="KW-1133">Transmembrane helix</keyword>
<gene>
    <name evidence="3" type="ORF">KYN89_09550</name>
</gene>
<dbReference type="EMBL" id="JAHWXP010000002">
    <property type="protein sequence ID" value="MBY8337295.1"/>
    <property type="molecule type" value="Genomic_DNA"/>
</dbReference>
<dbReference type="Pfam" id="PF04964">
    <property type="entry name" value="Flp_Fap"/>
    <property type="match status" value="1"/>
</dbReference>
<dbReference type="InterPro" id="IPR007047">
    <property type="entry name" value="Flp_Fap"/>
</dbReference>
<feature type="transmembrane region" description="Helical" evidence="2">
    <location>
        <begin position="16"/>
        <end position="37"/>
    </location>
</feature>
<feature type="region of interest" description="Disordered" evidence="1">
    <location>
        <begin position="54"/>
        <end position="82"/>
    </location>
</feature>
<evidence type="ECO:0000256" key="2">
    <source>
        <dbReference type="SAM" id="Phobius"/>
    </source>
</evidence>
<sequence length="82" mass="8366">MMITRHLLRDETGTSAIEYAVIMALIGVGLVGALNALGTETANSYSNAAVALEPAADEPAPAPTTTPPRVPGRPGGGNRVPR</sequence>
<keyword evidence="2" id="KW-0812">Transmembrane</keyword>
<name>A0ABS7PE02_9SPHN</name>
<accession>A0ABS7PE02</accession>
<keyword evidence="4" id="KW-1185">Reference proteome</keyword>
<evidence type="ECO:0000313" key="4">
    <source>
        <dbReference type="Proteomes" id="UP000759298"/>
    </source>
</evidence>
<feature type="compositionally biased region" description="Gly residues" evidence="1">
    <location>
        <begin position="73"/>
        <end position="82"/>
    </location>
</feature>
<protein>
    <submittedName>
        <fullName evidence="3">Flp family type IVb pilin</fullName>
    </submittedName>
</protein>
<comment type="caution">
    <text evidence="3">The sequence shown here is derived from an EMBL/GenBank/DDBJ whole genome shotgun (WGS) entry which is preliminary data.</text>
</comment>
<keyword evidence="2" id="KW-0472">Membrane</keyword>
<dbReference type="Proteomes" id="UP000759298">
    <property type="component" value="Unassembled WGS sequence"/>
</dbReference>